<evidence type="ECO:0000313" key="6">
    <source>
        <dbReference type="Proteomes" id="UP000261340"/>
    </source>
</evidence>
<protein>
    <submittedName>
        <fullName evidence="5">Immunoglobulin superfamily, member 5a</fullName>
    </submittedName>
</protein>
<name>A0A3Q0R233_AMPCI</name>
<reference evidence="5" key="2">
    <citation type="submission" date="2025-09" db="UniProtKB">
        <authorList>
            <consortium name="Ensembl"/>
        </authorList>
    </citation>
    <scope>IDENTIFICATION</scope>
</reference>
<dbReference type="PROSITE" id="PS50835">
    <property type="entry name" value="IG_LIKE"/>
    <property type="match status" value="1"/>
</dbReference>
<evidence type="ECO:0000256" key="2">
    <source>
        <dbReference type="ARBA" id="ARBA00023136"/>
    </source>
</evidence>
<dbReference type="Proteomes" id="UP000261340">
    <property type="component" value="Unplaced"/>
</dbReference>
<dbReference type="SMART" id="SM00409">
    <property type="entry name" value="IG"/>
    <property type="match status" value="2"/>
</dbReference>
<dbReference type="PANTHER" id="PTHR44991:SF1">
    <property type="entry name" value="IMMUNOGLOBULIN SUPERFAMILY MEMBER 5"/>
    <property type="match status" value="1"/>
</dbReference>
<proteinExistence type="predicted"/>
<keyword evidence="3" id="KW-0393">Immunoglobulin domain</keyword>
<sequence>MFIYLLRMNDVVDSSPVCENEHFSNPHISSLLYPAVSGQFQLEPVKSTVLQGSDVQFNATVGGPWQVMTWNVGGFLVLTVSKASGIIPSTDQFSARFCSQNSSCVEFTIHNVTRSHSGPVICTVQGDYGEKTAQLNVQGEFINTGLFGNCSSLIVMQDQQVKFQCGTSGWYPKPIITWTLNGNAVNSSLDNTTNDGVSFNSTSVLTFQAVRNTTVNCLASIEALTYPQSTSVFLVVGKKVLRHTSMNVCDPGNKPAKCLLCLDKRW</sequence>
<dbReference type="GO" id="GO:0016020">
    <property type="term" value="C:membrane"/>
    <property type="evidence" value="ECO:0007669"/>
    <property type="project" value="UniProtKB-SubCell"/>
</dbReference>
<comment type="subcellular location">
    <subcellularLocation>
        <location evidence="1">Membrane</location>
    </subcellularLocation>
</comment>
<accession>A0A3Q0R233</accession>
<keyword evidence="6" id="KW-1185">Reference proteome</keyword>
<dbReference type="SUPFAM" id="SSF48726">
    <property type="entry name" value="Immunoglobulin"/>
    <property type="match status" value="2"/>
</dbReference>
<evidence type="ECO:0000313" key="5">
    <source>
        <dbReference type="Ensembl" id="ENSACIP00000004262.1"/>
    </source>
</evidence>
<dbReference type="InterPro" id="IPR013783">
    <property type="entry name" value="Ig-like_fold"/>
</dbReference>
<dbReference type="Gene3D" id="2.60.40.10">
    <property type="entry name" value="Immunoglobulins"/>
    <property type="match status" value="2"/>
</dbReference>
<keyword evidence="2" id="KW-0472">Membrane</keyword>
<evidence type="ECO:0000256" key="1">
    <source>
        <dbReference type="ARBA" id="ARBA00004370"/>
    </source>
</evidence>
<dbReference type="Pfam" id="PF22705">
    <property type="entry name" value="C2-set_3"/>
    <property type="match status" value="1"/>
</dbReference>
<dbReference type="PANTHER" id="PTHR44991">
    <property type="entry name" value="IMMUNOGLOBULIN SUPERFAMILY MEMBER 5"/>
    <property type="match status" value="1"/>
</dbReference>
<evidence type="ECO:0000256" key="3">
    <source>
        <dbReference type="ARBA" id="ARBA00023319"/>
    </source>
</evidence>
<dbReference type="InterPro" id="IPR053896">
    <property type="entry name" value="BTN3A2-like_Ig-C"/>
</dbReference>
<dbReference type="InterPro" id="IPR007110">
    <property type="entry name" value="Ig-like_dom"/>
</dbReference>
<dbReference type="InterPro" id="IPR003599">
    <property type="entry name" value="Ig_sub"/>
</dbReference>
<organism evidence="5 6">
    <name type="scientific">Amphilophus citrinellus</name>
    <name type="common">Midas cichlid</name>
    <name type="synonym">Cichlasoma citrinellum</name>
    <dbReference type="NCBI Taxonomy" id="61819"/>
    <lineage>
        <taxon>Eukaryota</taxon>
        <taxon>Metazoa</taxon>
        <taxon>Chordata</taxon>
        <taxon>Craniata</taxon>
        <taxon>Vertebrata</taxon>
        <taxon>Euteleostomi</taxon>
        <taxon>Actinopterygii</taxon>
        <taxon>Neopterygii</taxon>
        <taxon>Teleostei</taxon>
        <taxon>Neoteleostei</taxon>
        <taxon>Acanthomorphata</taxon>
        <taxon>Ovalentaria</taxon>
        <taxon>Cichlomorphae</taxon>
        <taxon>Cichliformes</taxon>
        <taxon>Cichlidae</taxon>
        <taxon>New World cichlids</taxon>
        <taxon>Cichlasomatinae</taxon>
        <taxon>Heroini</taxon>
        <taxon>Amphilophus</taxon>
    </lineage>
</organism>
<reference evidence="5" key="1">
    <citation type="submission" date="2025-08" db="UniProtKB">
        <authorList>
            <consortium name="Ensembl"/>
        </authorList>
    </citation>
    <scope>IDENTIFICATION</scope>
</reference>
<dbReference type="STRING" id="61819.ENSACIP00000004262"/>
<dbReference type="GeneTree" id="ENSGT00940000165615"/>
<dbReference type="InterPro" id="IPR036179">
    <property type="entry name" value="Ig-like_dom_sf"/>
</dbReference>
<dbReference type="AlphaFoldDB" id="A0A3Q0R233"/>
<feature type="domain" description="Ig-like" evidence="4">
    <location>
        <begin position="119"/>
        <end position="233"/>
    </location>
</feature>
<evidence type="ECO:0000259" key="4">
    <source>
        <dbReference type="PROSITE" id="PS50835"/>
    </source>
</evidence>
<dbReference type="Ensembl" id="ENSACIT00000004401.1">
    <property type="protein sequence ID" value="ENSACIP00000004262.1"/>
    <property type="gene ID" value="ENSACIG00000003380.1"/>
</dbReference>